<proteinExistence type="predicted"/>
<protein>
    <submittedName>
        <fullName evidence="1">Uncharacterized protein</fullName>
    </submittedName>
</protein>
<dbReference type="GeneID" id="34622134"/>
<dbReference type="Proteomes" id="UP000095192">
    <property type="component" value="Unassembled WGS sequence"/>
</dbReference>
<dbReference type="AlphaFoldDB" id="A0A1D3D0G0"/>
<comment type="caution">
    <text evidence="1">The sequence shown here is derived from an EMBL/GenBank/DDBJ whole genome shotgun (WGS) entry which is preliminary data.</text>
</comment>
<name>A0A1D3D0G0_9EIME</name>
<sequence length="438" mass="48130">MIAQTLGCLQEIGEATDSVLSSMNLRPFLLRLPLPAKDAGSTIQGICEKVMKNRSLSHTRSNPIDTHTEQPDISRSEAQVQRIRELLSSESVAGFVLVVVENPPLEACEGSDVHYCPVAGGIMEVLDPVERSLRAIWCRRSLPLDVSEVIMRALSLRLFAYGFASSQQMVPNLLNKDSLSLSKTPVANRLISCTEESMYLFPRDATAFLKTQLCMSKHWETPLDGGSHIDHPKAPCRCGSVRNVAGAWQFSGISLSRFVNYWRNHGRTAIPEISTIVMSHFPLHMRPAQGNSIGNSAKRRQRRTFDSMKTEEGSRDEGPVDGNVAVKEAPSQNASGVSDVMTPSRRELRRDHASPTTNNHAEAQQRQSDAAKVEGGGGACSRRAADASEMAATAKPRAGQQKKRDVRSMRAPSKKGKKKVTRTKGVSVKGMGRLRREF</sequence>
<dbReference type="VEuPathDB" id="ToxoDB:cyc_05843"/>
<dbReference type="VEuPathDB" id="ToxoDB:LOC34622134"/>
<evidence type="ECO:0000313" key="1">
    <source>
        <dbReference type="EMBL" id="OEH76950.1"/>
    </source>
</evidence>
<dbReference type="EMBL" id="JROU02001275">
    <property type="protein sequence ID" value="OEH76950.1"/>
    <property type="molecule type" value="Genomic_DNA"/>
</dbReference>
<evidence type="ECO:0000313" key="2">
    <source>
        <dbReference type="Proteomes" id="UP000095192"/>
    </source>
</evidence>
<organism evidence="1 2">
    <name type="scientific">Cyclospora cayetanensis</name>
    <dbReference type="NCBI Taxonomy" id="88456"/>
    <lineage>
        <taxon>Eukaryota</taxon>
        <taxon>Sar</taxon>
        <taxon>Alveolata</taxon>
        <taxon>Apicomplexa</taxon>
        <taxon>Conoidasida</taxon>
        <taxon>Coccidia</taxon>
        <taxon>Eucoccidiorida</taxon>
        <taxon>Eimeriorina</taxon>
        <taxon>Eimeriidae</taxon>
        <taxon>Cyclospora</taxon>
    </lineage>
</organism>
<gene>
    <name evidence="1" type="ORF">cyc_05843</name>
</gene>
<accession>A0A1D3D0G0</accession>
<dbReference type="OrthoDB" id="337840at2759"/>
<keyword evidence="2" id="KW-1185">Reference proteome</keyword>
<reference evidence="1 2" key="1">
    <citation type="journal article" date="2016" name="BMC Genomics">
        <title>Comparative genomics reveals Cyclospora cayetanensis possesses coccidia-like metabolism and invasion components but unique surface antigens.</title>
        <authorList>
            <person name="Liu S."/>
            <person name="Wang L."/>
            <person name="Zheng H."/>
            <person name="Xu Z."/>
            <person name="Roellig D.M."/>
            <person name="Li N."/>
            <person name="Frace M.A."/>
            <person name="Tang K."/>
            <person name="Arrowood M.J."/>
            <person name="Moss D.M."/>
            <person name="Zhang L."/>
            <person name="Feng Y."/>
            <person name="Xiao L."/>
        </authorList>
    </citation>
    <scope>NUCLEOTIDE SEQUENCE [LARGE SCALE GENOMIC DNA]</scope>
    <source>
        <strain evidence="1 2">CHN_HEN01</strain>
    </source>
</reference>